<evidence type="ECO:0000313" key="2">
    <source>
        <dbReference type="EMBL" id="MDQ1185286.1"/>
    </source>
</evidence>
<comment type="caution">
    <text evidence="3">The sequence shown here is derived from an EMBL/GenBank/DDBJ whole genome shotgun (WGS) entry which is preliminary data.</text>
</comment>
<protein>
    <submittedName>
        <fullName evidence="3">Uncharacterized protein</fullName>
    </submittedName>
</protein>
<dbReference type="EMBL" id="JAVIZC010000003">
    <property type="protein sequence ID" value="MDR6104463.1"/>
    <property type="molecule type" value="Genomic_DNA"/>
</dbReference>
<organism evidence="3 5">
    <name type="scientific">Agrobacterium larrymoorei</name>
    <dbReference type="NCBI Taxonomy" id="160699"/>
    <lineage>
        <taxon>Bacteria</taxon>
        <taxon>Pseudomonadati</taxon>
        <taxon>Pseudomonadota</taxon>
        <taxon>Alphaproteobacteria</taxon>
        <taxon>Hyphomicrobiales</taxon>
        <taxon>Rhizobiaceae</taxon>
        <taxon>Rhizobium/Agrobacterium group</taxon>
        <taxon>Agrobacterium</taxon>
    </lineage>
</organism>
<sequence length="40" mass="4606">MLRLSFLPPLLRQSAAHRILLVLLLLLPLWAAIYWAVILP</sequence>
<keyword evidence="1" id="KW-1133">Transmembrane helix</keyword>
<dbReference type="AlphaFoldDB" id="A0AAJ2BIQ1"/>
<dbReference type="Proteomes" id="UP001224781">
    <property type="component" value="Unassembled WGS sequence"/>
</dbReference>
<evidence type="ECO:0000313" key="5">
    <source>
        <dbReference type="Proteomes" id="UP001255601"/>
    </source>
</evidence>
<name>A0AAJ2BIQ1_9HYPH</name>
<evidence type="ECO:0000313" key="4">
    <source>
        <dbReference type="Proteomes" id="UP001224781"/>
    </source>
</evidence>
<feature type="transmembrane region" description="Helical" evidence="1">
    <location>
        <begin position="20"/>
        <end position="38"/>
    </location>
</feature>
<dbReference type="Proteomes" id="UP001255601">
    <property type="component" value="Unassembled WGS sequence"/>
</dbReference>
<keyword evidence="1" id="KW-0472">Membrane</keyword>
<reference evidence="3" key="1">
    <citation type="submission" date="2023-08" db="EMBL/GenBank/DDBJ databases">
        <title>Functional and genomic diversity of the sorghum phyllosphere microbiome.</title>
        <authorList>
            <person name="Shade A."/>
        </authorList>
    </citation>
    <scope>NUCLEOTIDE SEQUENCE</scope>
    <source>
        <strain evidence="3">SORGH_AS_0974</strain>
        <strain evidence="2 4">SORGH_AS_1126</strain>
    </source>
</reference>
<accession>A0AAJ2BIQ1</accession>
<keyword evidence="4" id="KW-1185">Reference proteome</keyword>
<keyword evidence="1" id="KW-0812">Transmembrane</keyword>
<dbReference type="EMBL" id="JAUTBL010000002">
    <property type="protein sequence ID" value="MDQ1185286.1"/>
    <property type="molecule type" value="Genomic_DNA"/>
</dbReference>
<evidence type="ECO:0000313" key="3">
    <source>
        <dbReference type="EMBL" id="MDR6104463.1"/>
    </source>
</evidence>
<evidence type="ECO:0000256" key="1">
    <source>
        <dbReference type="SAM" id="Phobius"/>
    </source>
</evidence>
<gene>
    <name evidence="3" type="ORF">QE369_004660</name>
    <name evidence="2" type="ORF">QE408_002429</name>
</gene>
<proteinExistence type="predicted"/>